<dbReference type="Gene3D" id="3.40.960.10">
    <property type="entry name" value="VSR Endonuclease"/>
    <property type="match status" value="1"/>
</dbReference>
<dbReference type="AlphaFoldDB" id="A0A255YTP5"/>
<proteinExistence type="predicted"/>
<accession>A0A255YTP5</accession>
<feature type="region of interest" description="Disordered" evidence="1">
    <location>
        <begin position="75"/>
        <end position="97"/>
    </location>
</feature>
<dbReference type="PANTHER" id="PTHR38590:SF1">
    <property type="entry name" value="BLL0828 PROTEIN"/>
    <property type="match status" value="1"/>
</dbReference>
<dbReference type="Pfam" id="PF04480">
    <property type="entry name" value="DUF559"/>
    <property type="match status" value="1"/>
</dbReference>
<organism evidence="3 4">
    <name type="scientific">Sandarakinorhabdus cyanobacteriorum</name>
    <dbReference type="NCBI Taxonomy" id="1981098"/>
    <lineage>
        <taxon>Bacteria</taxon>
        <taxon>Pseudomonadati</taxon>
        <taxon>Pseudomonadota</taxon>
        <taxon>Alphaproteobacteria</taxon>
        <taxon>Sphingomonadales</taxon>
        <taxon>Sphingosinicellaceae</taxon>
        <taxon>Sandarakinorhabdus</taxon>
    </lineage>
</organism>
<dbReference type="EMBL" id="NOXT01000083">
    <property type="protein sequence ID" value="OYQ32005.1"/>
    <property type="molecule type" value="Genomic_DNA"/>
</dbReference>
<dbReference type="InterPro" id="IPR047216">
    <property type="entry name" value="Endonuclease_DUF559_bact"/>
</dbReference>
<dbReference type="Proteomes" id="UP000216991">
    <property type="component" value="Unassembled WGS sequence"/>
</dbReference>
<name>A0A255YTP5_9SPHN</name>
<evidence type="ECO:0000313" key="4">
    <source>
        <dbReference type="Proteomes" id="UP000216991"/>
    </source>
</evidence>
<gene>
    <name evidence="3" type="ORF">CHU93_04015</name>
</gene>
<dbReference type="InterPro" id="IPR007569">
    <property type="entry name" value="DUF559"/>
</dbReference>
<sequence>MAFPPRYIADFCSHAACLVVEADGEGHVLGHAGDAVRDGWFAGQGYRVLRFENNRILAERDGVFRAICAVLAASSPPPRAGAARRLSPSPQGGGRRA</sequence>
<evidence type="ECO:0000256" key="1">
    <source>
        <dbReference type="SAM" id="MobiDB-lite"/>
    </source>
</evidence>
<evidence type="ECO:0000259" key="2">
    <source>
        <dbReference type="Pfam" id="PF04480"/>
    </source>
</evidence>
<dbReference type="OrthoDB" id="9798754at2"/>
<evidence type="ECO:0000313" key="3">
    <source>
        <dbReference type="EMBL" id="OYQ32005.1"/>
    </source>
</evidence>
<reference evidence="3 4" key="1">
    <citation type="submission" date="2017-07" db="EMBL/GenBank/DDBJ databases">
        <title>Sandarakinorhabdus cyanobacteriorum sp. nov., a novel bacterium isolated from cyanobacterial aggregates in a eutrophic lake.</title>
        <authorList>
            <person name="Cai H."/>
        </authorList>
    </citation>
    <scope>NUCLEOTIDE SEQUENCE [LARGE SCALE GENOMIC DNA]</scope>
    <source>
        <strain evidence="3 4">TH057</strain>
    </source>
</reference>
<protein>
    <recommendedName>
        <fullName evidence="2">DUF559 domain-containing protein</fullName>
    </recommendedName>
</protein>
<keyword evidence="4" id="KW-1185">Reference proteome</keyword>
<comment type="caution">
    <text evidence="3">The sequence shown here is derived from an EMBL/GenBank/DDBJ whole genome shotgun (WGS) entry which is preliminary data.</text>
</comment>
<dbReference type="PANTHER" id="PTHR38590">
    <property type="entry name" value="BLL0828 PROTEIN"/>
    <property type="match status" value="1"/>
</dbReference>
<feature type="domain" description="DUF559" evidence="2">
    <location>
        <begin position="6"/>
        <end position="71"/>
    </location>
</feature>
<feature type="compositionally biased region" description="Low complexity" evidence="1">
    <location>
        <begin position="80"/>
        <end position="90"/>
    </location>
</feature>